<reference evidence="7" key="1">
    <citation type="submission" date="2024-05" db="EMBL/GenBank/DDBJ databases">
        <title>30 novel species of actinomycetes from the DSMZ collection.</title>
        <authorList>
            <person name="Nouioui I."/>
        </authorList>
    </citation>
    <scope>NUCLEOTIDE SEQUENCE</scope>
    <source>
        <strain evidence="7">DSM 41529</strain>
    </source>
</reference>
<dbReference type="HAMAP" id="MF_02207">
    <property type="entry name" value="MreB"/>
    <property type="match status" value="1"/>
</dbReference>
<evidence type="ECO:0000256" key="2">
    <source>
        <dbReference type="ARBA" id="ARBA00022741"/>
    </source>
</evidence>
<gene>
    <name evidence="6" type="primary">mreB</name>
    <name evidence="7" type="ORF">RND15_26590</name>
</gene>
<evidence type="ECO:0000313" key="7">
    <source>
        <dbReference type="EMBL" id="MDT0546254.1"/>
    </source>
</evidence>
<comment type="subunit">
    <text evidence="6">Forms polymers.</text>
</comment>
<organism evidence="7 8">
    <name type="scientific">Streptomyces lonegramiae</name>
    <dbReference type="NCBI Taxonomy" id="3075524"/>
    <lineage>
        <taxon>Bacteria</taxon>
        <taxon>Bacillati</taxon>
        <taxon>Actinomycetota</taxon>
        <taxon>Actinomycetes</taxon>
        <taxon>Kitasatosporales</taxon>
        <taxon>Streptomycetaceae</taxon>
        <taxon>Streptomyces</taxon>
    </lineage>
</organism>
<dbReference type="SUPFAM" id="SSF53067">
    <property type="entry name" value="Actin-like ATPase domain"/>
    <property type="match status" value="2"/>
</dbReference>
<dbReference type="RefSeq" id="WP_311726725.1">
    <property type="nucleotide sequence ID" value="NZ_JAVRFD010000013.1"/>
</dbReference>
<evidence type="ECO:0000313" key="8">
    <source>
        <dbReference type="Proteomes" id="UP001180754"/>
    </source>
</evidence>
<keyword evidence="3 6" id="KW-0067">ATP-binding</keyword>
<feature type="binding site" evidence="6">
    <location>
        <begin position="210"/>
        <end position="213"/>
    </location>
    <ligand>
        <name>ATP</name>
        <dbReference type="ChEBI" id="CHEBI:30616"/>
    </ligand>
</feature>
<dbReference type="PRINTS" id="PR01652">
    <property type="entry name" value="SHAPEPROTEIN"/>
</dbReference>
<sequence length="394" mass="40887">MAQNKTFAGRDVGIDLGTANTLVYVRGRGVVLNEPSVVAVSTTDGSVLAVGSEAKETIGRTPSNIVAVRPLRDGVIADFEIAERMLRHFIKKVTGSRRLARPRVVVCVPSGITGVERRAVMEAASQAGARQVHLIEEPMAAAIGAGLPVSEPTGSMVVDIGGGTTEVAVVSLGGIVTARSVRMAGDAMDAAITAHVKKRYALAIGERTAEEIKVSIGSAAPGGAWSAPGVGTSTRLAERNVEVVSAARGGEGLSLDKGDDPERTQTLLPPDRCTIRGRDQVTGLPKVLELTADEVRHALAEPVDSIIAAVRATLDETPPELAGDIMDRGIVLTGGGALLRGLDARLSSELDIPVLVADDPLDCVALGTGRCVEDFASLRTVLDARPARLATARV</sequence>
<protein>
    <recommendedName>
        <fullName evidence="6">Cell shape-determining protein MreB</fullName>
    </recommendedName>
</protein>
<keyword evidence="8" id="KW-1185">Reference proteome</keyword>
<dbReference type="InterPro" id="IPR004753">
    <property type="entry name" value="MreB"/>
</dbReference>
<dbReference type="PANTHER" id="PTHR42749">
    <property type="entry name" value="CELL SHAPE-DETERMINING PROTEIN MREB"/>
    <property type="match status" value="1"/>
</dbReference>
<comment type="similarity">
    <text evidence="5 6">Belongs to the FtsA/MreB family.</text>
</comment>
<dbReference type="Proteomes" id="UP001180754">
    <property type="component" value="Unassembled WGS sequence"/>
</dbReference>
<evidence type="ECO:0000256" key="4">
    <source>
        <dbReference type="ARBA" id="ARBA00022960"/>
    </source>
</evidence>
<feature type="binding site" evidence="6">
    <location>
        <begin position="18"/>
        <end position="20"/>
    </location>
    <ligand>
        <name>ATP</name>
        <dbReference type="ChEBI" id="CHEBI:30616"/>
    </ligand>
</feature>
<keyword evidence="2 6" id="KW-0547">Nucleotide-binding</keyword>
<dbReference type="CDD" id="cd10225">
    <property type="entry name" value="ASKHA_NBD_MreB-like"/>
    <property type="match status" value="1"/>
</dbReference>
<dbReference type="NCBIfam" id="NF010539">
    <property type="entry name" value="PRK13927.1"/>
    <property type="match status" value="1"/>
</dbReference>
<dbReference type="PANTHER" id="PTHR42749:SF1">
    <property type="entry name" value="CELL SHAPE-DETERMINING PROTEIN MREB"/>
    <property type="match status" value="1"/>
</dbReference>
<feature type="binding site" evidence="6">
    <location>
        <begin position="162"/>
        <end position="164"/>
    </location>
    <ligand>
        <name>ATP</name>
        <dbReference type="ChEBI" id="CHEBI:30616"/>
    </ligand>
</feature>
<accession>A0ABU2XLB5</accession>
<comment type="caution">
    <text evidence="7">The sequence shown here is derived from an EMBL/GenBank/DDBJ whole genome shotgun (WGS) entry which is preliminary data.</text>
</comment>
<dbReference type="Gene3D" id="3.30.420.40">
    <property type="match status" value="3"/>
</dbReference>
<dbReference type="InterPro" id="IPR056546">
    <property type="entry name" value="MreB_MamK-like"/>
</dbReference>
<evidence type="ECO:0000256" key="3">
    <source>
        <dbReference type="ARBA" id="ARBA00022840"/>
    </source>
</evidence>
<dbReference type="Pfam" id="PF06723">
    <property type="entry name" value="MreB_Mbl"/>
    <property type="match status" value="2"/>
</dbReference>
<comment type="function">
    <text evidence="6">Forms membrane-associated dynamic filaments that are essential for cell shape determination. Acts by regulating cell wall synthesis and cell elongation, and thus cell shape. A feedback loop between cell geometry and MreB localization may maintain elongated cell shape by targeting cell wall growth to regions of negative cell wall curvature.</text>
</comment>
<proteinExistence type="inferred from homology"/>
<feature type="binding site" evidence="6">
    <location>
        <begin position="335"/>
        <end position="338"/>
    </location>
    <ligand>
        <name>ATP</name>
        <dbReference type="ChEBI" id="CHEBI:30616"/>
    </ligand>
</feature>
<evidence type="ECO:0000256" key="5">
    <source>
        <dbReference type="ARBA" id="ARBA00023458"/>
    </source>
</evidence>
<keyword evidence="4 6" id="KW-0133">Cell shape</keyword>
<dbReference type="InterPro" id="IPR043129">
    <property type="entry name" value="ATPase_NBD"/>
</dbReference>
<keyword evidence="1 6" id="KW-0963">Cytoplasm</keyword>
<evidence type="ECO:0000256" key="1">
    <source>
        <dbReference type="ARBA" id="ARBA00022490"/>
    </source>
</evidence>
<evidence type="ECO:0000256" key="6">
    <source>
        <dbReference type="HAMAP-Rule" id="MF_02207"/>
    </source>
</evidence>
<name>A0ABU2XLB5_9ACTN</name>
<dbReference type="EMBL" id="JAVRFD010000013">
    <property type="protein sequence ID" value="MDT0546254.1"/>
    <property type="molecule type" value="Genomic_DNA"/>
</dbReference>
<comment type="subcellular location">
    <subcellularLocation>
        <location evidence="6">Cytoplasm</location>
    </subcellularLocation>
    <text evidence="6">Membrane-associated.</text>
</comment>